<protein>
    <submittedName>
        <fullName evidence="1">Uncharacterized protein</fullName>
    </submittedName>
</protein>
<evidence type="ECO:0000313" key="1">
    <source>
        <dbReference type="EMBL" id="EPT05326.1"/>
    </source>
</evidence>
<organism evidence="1 2">
    <name type="scientific">Fomitopsis schrenkii</name>
    <name type="common">Brown rot fungus</name>
    <dbReference type="NCBI Taxonomy" id="2126942"/>
    <lineage>
        <taxon>Eukaryota</taxon>
        <taxon>Fungi</taxon>
        <taxon>Dikarya</taxon>
        <taxon>Basidiomycota</taxon>
        <taxon>Agaricomycotina</taxon>
        <taxon>Agaricomycetes</taxon>
        <taxon>Polyporales</taxon>
        <taxon>Fomitopsis</taxon>
    </lineage>
</organism>
<gene>
    <name evidence="1" type="ORF">FOMPIDRAFT_1013599</name>
</gene>
<accession>S8FW44</accession>
<evidence type="ECO:0000313" key="2">
    <source>
        <dbReference type="Proteomes" id="UP000015241"/>
    </source>
</evidence>
<sequence>MAVQDVLVWVNRGTFKSNVVQNLDLLSKAFVLWGCFLINVRSSALLWHQEKKSPDFNAILHVWLVATFFGGGEYLEDGFDVWGPKLCCDPTVLDWKAWAKETKQEALYSDTEDLLGDTAHQYISEKCLPLLTPQPVTELSSSQNAEGAFSSPH</sequence>
<dbReference type="HOGENOM" id="CLU_1713301_0_0_1"/>
<dbReference type="EMBL" id="KE504124">
    <property type="protein sequence ID" value="EPT05326.1"/>
    <property type="molecule type" value="Genomic_DNA"/>
</dbReference>
<dbReference type="Proteomes" id="UP000015241">
    <property type="component" value="Unassembled WGS sequence"/>
</dbReference>
<keyword evidence="2" id="KW-1185">Reference proteome</keyword>
<name>S8FW44_FOMSC</name>
<dbReference type="InParanoid" id="S8FW44"/>
<reference evidence="1 2" key="1">
    <citation type="journal article" date="2012" name="Science">
        <title>The Paleozoic origin of enzymatic lignin decomposition reconstructed from 31 fungal genomes.</title>
        <authorList>
            <person name="Floudas D."/>
            <person name="Binder M."/>
            <person name="Riley R."/>
            <person name="Barry K."/>
            <person name="Blanchette R.A."/>
            <person name="Henrissat B."/>
            <person name="Martinez A.T."/>
            <person name="Otillar R."/>
            <person name="Spatafora J.W."/>
            <person name="Yadav J.S."/>
            <person name="Aerts A."/>
            <person name="Benoit I."/>
            <person name="Boyd A."/>
            <person name="Carlson A."/>
            <person name="Copeland A."/>
            <person name="Coutinho P.M."/>
            <person name="de Vries R.P."/>
            <person name="Ferreira P."/>
            <person name="Findley K."/>
            <person name="Foster B."/>
            <person name="Gaskell J."/>
            <person name="Glotzer D."/>
            <person name="Gorecki P."/>
            <person name="Heitman J."/>
            <person name="Hesse C."/>
            <person name="Hori C."/>
            <person name="Igarashi K."/>
            <person name="Jurgens J.A."/>
            <person name="Kallen N."/>
            <person name="Kersten P."/>
            <person name="Kohler A."/>
            <person name="Kuees U."/>
            <person name="Kumar T.K.A."/>
            <person name="Kuo A."/>
            <person name="LaButti K."/>
            <person name="Larrondo L.F."/>
            <person name="Lindquist E."/>
            <person name="Ling A."/>
            <person name="Lombard V."/>
            <person name="Lucas S."/>
            <person name="Lundell T."/>
            <person name="Martin R."/>
            <person name="McLaughlin D.J."/>
            <person name="Morgenstern I."/>
            <person name="Morin E."/>
            <person name="Murat C."/>
            <person name="Nagy L.G."/>
            <person name="Nolan M."/>
            <person name="Ohm R.A."/>
            <person name="Patyshakuliyeva A."/>
            <person name="Rokas A."/>
            <person name="Ruiz-Duenas F.J."/>
            <person name="Sabat G."/>
            <person name="Salamov A."/>
            <person name="Samejima M."/>
            <person name="Schmutz J."/>
            <person name="Slot J.C."/>
            <person name="St John F."/>
            <person name="Stenlid J."/>
            <person name="Sun H."/>
            <person name="Sun S."/>
            <person name="Syed K."/>
            <person name="Tsang A."/>
            <person name="Wiebenga A."/>
            <person name="Young D."/>
            <person name="Pisabarro A."/>
            <person name="Eastwood D.C."/>
            <person name="Martin F."/>
            <person name="Cullen D."/>
            <person name="Grigoriev I.V."/>
            <person name="Hibbett D.S."/>
        </authorList>
    </citation>
    <scope>NUCLEOTIDE SEQUENCE</scope>
    <source>
        <strain evidence="2">FP-58527</strain>
    </source>
</reference>
<dbReference type="AlphaFoldDB" id="S8FW44"/>
<proteinExistence type="predicted"/>